<feature type="compositionally biased region" description="Basic residues" evidence="1">
    <location>
        <begin position="55"/>
        <end position="80"/>
    </location>
</feature>
<feature type="region of interest" description="Disordered" evidence="1">
    <location>
        <begin position="42"/>
        <end position="107"/>
    </location>
</feature>
<organism evidence="2 3">
    <name type="scientific">Saccharothrix longispora</name>
    <dbReference type="NCBI Taxonomy" id="33920"/>
    <lineage>
        <taxon>Bacteria</taxon>
        <taxon>Bacillati</taxon>
        <taxon>Actinomycetota</taxon>
        <taxon>Actinomycetes</taxon>
        <taxon>Pseudonocardiales</taxon>
        <taxon>Pseudonocardiaceae</taxon>
        <taxon>Saccharothrix</taxon>
    </lineage>
</organism>
<evidence type="ECO:0000313" key="3">
    <source>
        <dbReference type="Proteomes" id="UP001268819"/>
    </source>
</evidence>
<gene>
    <name evidence="2" type="ORF">J2S66_002047</name>
</gene>
<name>A0ABU1PSN4_9PSEU</name>
<comment type="caution">
    <text evidence="2">The sequence shown here is derived from an EMBL/GenBank/DDBJ whole genome shotgun (WGS) entry which is preliminary data.</text>
</comment>
<evidence type="ECO:0000256" key="1">
    <source>
        <dbReference type="SAM" id="MobiDB-lite"/>
    </source>
</evidence>
<protein>
    <recommendedName>
        <fullName evidence="4">HNH endonuclease</fullName>
    </recommendedName>
</protein>
<evidence type="ECO:0000313" key="2">
    <source>
        <dbReference type="EMBL" id="MDR6593663.1"/>
    </source>
</evidence>
<dbReference type="EMBL" id="JAVDSG010000001">
    <property type="protein sequence ID" value="MDR6593663.1"/>
    <property type="molecule type" value="Genomic_DNA"/>
</dbReference>
<accession>A0ABU1PSN4</accession>
<reference evidence="2 3" key="1">
    <citation type="submission" date="2023-07" db="EMBL/GenBank/DDBJ databases">
        <title>Sequencing the genomes of 1000 actinobacteria strains.</title>
        <authorList>
            <person name="Klenk H.-P."/>
        </authorList>
    </citation>
    <scope>NUCLEOTIDE SEQUENCE [LARGE SCALE GENOMIC DNA]</scope>
    <source>
        <strain evidence="2 3">DSM 43749</strain>
    </source>
</reference>
<proteinExistence type="predicted"/>
<sequence>MSGTTWHFCTASACVREIRPGDGASPFPDAGRADLGSVCVTNTVASDRPPQFSFRHGRRTRSDRRLNRRTPPAGRRRRQPRGTAGPQDTQRSSGRVRLMGKGARNRANRSIGVSADVGLLRRKGDKGPCGLCGVVGKLSRTHVPPQSAGNDHGVQRNYLRSMTVNGLQTQTVDRKSDGGMHVYGLCQTCNTTAGKWDVSYAELANGLKHCWATGSILVPGDRMRLPAVECSPGEAARSVLMGLFGANHVLHDRFPDLAAGLLAGTEPLALPRELRLRLALARGTVGRLTGALHSMKVADTKSGVIEYLRSDAAVYFPPLAWNLTDEGSTYLDGQGWGDASSWLSIPIGERRDVSTLFPSLPLVQEPSQDARESNSFVRLFSNDLTPIVECRGLLVE</sequence>
<dbReference type="Proteomes" id="UP001268819">
    <property type="component" value="Unassembled WGS sequence"/>
</dbReference>
<keyword evidence="3" id="KW-1185">Reference proteome</keyword>
<evidence type="ECO:0008006" key="4">
    <source>
        <dbReference type="Google" id="ProtNLM"/>
    </source>
</evidence>